<feature type="compositionally biased region" description="Polar residues" evidence="7">
    <location>
        <begin position="861"/>
        <end position="879"/>
    </location>
</feature>
<reference evidence="9" key="1">
    <citation type="submission" date="2016-10" db="EMBL/GenBank/DDBJ databases">
        <authorList>
            <person name="Benchimol M."/>
            <person name="Almeida L.G."/>
            <person name="Vasconcelos A.T."/>
            <person name="Perreira-Neves A."/>
            <person name="Rosa I.A."/>
            <person name="Tasca T."/>
            <person name="Bogo M.R."/>
            <person name="de Souza W."/>
        </authorList>
    </citation>
    <scope>NUCLEOTIDE SEQUENCE [LARGE SCALE GENOMIC DNA]</scope>
    <source>
        <strain evidence="9">K</strain>
    </source>
</reference>
<dbReference type="Gene3D" id="3.60.40.10">
    <property type="entry name" value="PPM-type phosphatase domain"/>
    <property type="match status" value="1"/>
</dbReference>
<dbReference type="InterPro" id="IPR003591">
    <property type="entry name" value="Leu-rich_rpt_typical-subtyp"/>
</dbReference>
<protein>
    <submittedName>
        <fullName evidence="9">Protein phosphatase 2C</fullName>
    </submittedName>
</protein>
<dbReference type="RefSeq" id="XP_068366139.1">
    <property type="nucleotide sequence ID" value="XM_068491267.1"/>
</dbReference>
<keyword evidence="4 6" id="KW-0378">Hydrolase</keyword>
<dbReference type="InterPro" id="IPR036457">
    <property type="entry name" value="PPM-type-like_dom_sf"/>
</dbReference>
<dbReference type="GO" id="GO:0046872">
    <property type="term" value="F:metal ion binding"/>
    <property type="evidence" value="ECO:0007669"/>
    <property type="project" value="UniProtKB-KW"/>
</dbReference>
<dbReference type="PANTHER" id="PTHR45712">
    <property type="entry name" value="AGAP008170-PA"/>
    <property type="match status" value="1"/>
</dbReference>
<dbReference type="SMART" id="SM00369">
    <property type="entry name" value="LRR_TYP"/>
    <property type="match status" value="8"/>
</dbReference>
<gene>
    <name evidence="9" type="ORF">TRFO_03392</name>
</gene>
<dbReference type="InterPro" id="IPR032675">
    <property type="entry name" value="LRR_dom_sf"/>
</dbReference>
<evidence type="ECO:0000313" key="9">
    <source>
        <dbReference type="EMBL" id="OHT13003.1"/>
    </source>
</evidence>
<dbReference type="Pfam" id="PF00560">
    <property type="entry name" value="LRR_1"/>
    <property type="match status" value="1"/>
</dbReference>
<evidence type="ECO:0000259" key="8">
    <source>
        <dbReference type="PROSITE" id="PS51746"/>
    </source>
</evidence>
<evidence type="ECO:0000256" key="1">
    <source>
        <dbReference type="ARBA" id="ARBA00022614"/>
    </source>
</evidence>
<dbReference type="Proteomes" id="UP000179807">
    <property type="component" value="Unassembled WGS sequence"/>
</dbReference>
<evidence type="ECO:0000256" key="3">
    <source>
        <dbReference type="ARBA" id="ARBA00022737"/>
    </source>
</evidence>
<dbReference type="InterPro" id="IPR000222">
    <property type="entry name" value="PP2C_BS"/>
</dbReference>
<dbReference type="Gene3D" id="3.80.10.10">
    <property type="entry name" value="Ribonuclease Inhibitor"/>
    <property type="match status" value="3"/>
</dbReference>
<organism evidence="9 10">
    <name type="scientific">Tritrichomonas foetus</name>
    <dbReference type="NCBI Taxonomy" id="1144522"/>
    <lineage>
        <taxon>Eukaryota</taxon>
        <taxon>Metamonada</taxon>
        <taxon>Parabasalia</taxon>
        <taxon>Tritrichomonadida</taxon>
        <taxon>Tritrichomonadidae</taxon>
        <taxon>Tritrichomonas</taxon>
    </lineage>
</organism>
<keyword evidence="1" id="KW-0433">Leucine-rich repeat</keyword>
<keyword evidence="10" id="KW-1185">Reference proteome</keyword>
<evidence type="ECO:0000256" key="5">
    <source>
        <dbReference type="ARBA" id="ARBA00022912"/>
    </source>
</evidence>
<dbReference type="GeneID" id="94825971"/>
<comment type="caution">
    <text evidence="9">The sequence shown here is derived from an EMBL/GenBank/DDBJ whole genome shotgun (WGS) entry which is preliminary data.</text>
</comment>
<keyword evidence="2" id="KW-0479">Metal-binding</keyword>
<keyword evidence="5 6" id="KW-0904">Protein phosphatase</keyword>
<comment type="similarity">
    <text evidence="6">Belongs to the PP2C family.</text>
</comment>
<dbReference type="SMART" id="SM00364">
    <property type="entry name" value="LRR_BAC"/>
    <property type="match status" value="11"/>
</dbReference>
<name>A0A1J4KP43_9EUKA</name>
<dbReference type="OrthoDB" id="676979at2759"/>
<dbReference type="SUPFAM" id="SSF52058">
    <property type="entry name" value="L domain-like"/>
    <property type="match status" value="2"/>
</dbReference>
<sequence length="902" mass="102057">MLKDDNLEDLVDKKTKTLDLHNKNLTDCGFIPKDNQIKTLNLSQNRIRELPPSMPQLRDLNLSFNHIDQIDDDMAQTLASYKNLTLLDFSNNDFFVFPDIIPDIKNLKELDISGNHISELLLRSNNLKTLNISHNFMREIPQLPSCLRSIVYDFNMVNKLELVAPKLKELSLVLVGLEKISDSIKFPSLKVLNMSRNSLKEVPDMKKFSPKLKKLNLSDNYFSHFPVLPKSIEELNLRGNLITTIPSLVVVYHHLTFLDVSQNKITQIPVLPDSLETFYFHENEVDSVAACKLPELKSCHFRNNKLNTFPPFEGNQVRDISANYCRFNRIDLTYISKNALNVDLNHNIITKVPGELFYLSTLVNLNLAHNQIAELPASISKSRLRILNLTRNPLKEIPMLPTTLEELYIGYCKIKNMMTTLSQCRNLQNLIAPGNKLSQIPSLQSIKYLNLSRNNFETIPEGLGKRIQLLDLSYNKIANITSNAEFQYLEELDLSGNLLTEFNPAISKPPKLISLKLSHNPLKGTMDHELFKGLDTLEIVLTGIKFAKEPEVNQLFVSKKLKSYESDSTKELTLYPWLGCSETKGVRKTMEDSIIVSSRINKDVDVYCVFDGHGGTKTAVYGSFYVANAFTSKYATFNSRFVEITFQKLAFELDQGCYPDGSTMAFVGFNGDKIISAHLGDTRTLVISKSGQVRFHTIDHKPYVRKEFERIHMNGGKVVNDRVHGLLGPARSFGDFHVPGNSPIPEISEYEIKSDDKWIIVCCDGVFDVMSNELVAEVASKAENAEKLAIDIKNIALSLQSDDNITVIAVDIENRPKDPQEERMSLKPPKKKVESKETRLSISMVEAHGTLFHASSDEQRQPLSKVTSSHSFHNLSGNDQNKKSTKDKDASVKRPIPLPKKK</sequence>
<feature type="region of interest" description="Disordered" evidence="7">
    <location>
        <begin position="851"/>
        <end position="902"/>
    </location>
</feature>
<dbReference type="VEuPathDB" id="TrichDB:TRFO_03392"/>
<dbReference type="Pfam" id="PF13855">
    <property type="entry name" value="LRR_8"/>
    <property type="match status" value="1"/>
</dbReference>
<evidence type="ECO:0000313" key="10">
    <source>
        <dbReference type="Proteomes" id="UP000179807"/>
    </source>
</evidence>
<dbReference type="PROSITE" id="PS01032">
    <property type="entry name" value="PPM_1"/>
    <property type="match status" value="1"/>
</dbReference>
<dbReference type="SUPFAM" id="SSF81606">
    <property type="entry name" value="PP2C-like"/>
    <property type="match status" value="1"/>
</dbReference>
<dbReference type="PROSITE" id="PS51450">
    <property type="entry name" value="LRR"/>
    <property type="match status" value="7"/>
</dbReference>
<dbReference type="PROSITE" id="PS51746">
    <property type="entry name" value="PPM_2"/>
    <property type="match status" value="1"/>
</dbReference>
<dbReference type="Pfam" id="PF00481">
    <property type="entry name" value="PP2C"/>
    <property type="match status" value="1"/>
</dbReference>
<proteinExistence type="inferred from homology"/>
<feature type="region of interest" description="Disordered" evidence="7">
    <location>
        <begin position="816"/>
        <end position="838"/>
    </location>
</feature>
<dbReference type="SMART" id="SM00332">
    <property type="entry name" value="PP2Cc"/>
    <property type="match status" value="1"/>
</dbReference>
<dbReference type="PANTHER" id="PTHR45712:SF22">
    <property type="entry name" value="INSULIN-LIKE GROWTH FACTOR-BINDING PROTEIN COMPLEX ACID LABILE SUBUNIT"/>
    <property type="match status" value="1"/>
</dbReference>
<dbReference type="InterPro" id="IPR050333">
    <property type="entry name" value="SLRP"/>
</dbReference>
<evidence type="ECO:0000256" key="2">
    <source>
        <dbReference type="ARBA" id="ARBA00022723"/>
    </source>
</evidence>
<evidence type="ECO:0000256" key="4">
    <source>
        <dbReference type="ARBA" id="ARBA00022801"/>
    </source>
</evidence>
<dbReference type="CDD" id="cd00143">
    <property type="entry name" value="PP2Cc"/>
    <property type="match status" value="1"/>
</dbReference>
<dbReference type="InterPro" id="IPR001611">
    <property type="entry name" value="Leu-rich_rpt"/>
</dbReference>
<evidence type="ECO:0000256" key="6">
    <source>
        <dbReference type="RuleBase" id="RU003465"/>
    </source>
</evidence>
<accession>A0A1J4KP43</accession>
<feature type="domain" description="PPM-type phosphatase" evidence="8">
    <location>
        <begin position="577"/>
        <end position="812"/>
    </location>
</feature>
<evidence type="ECO:0000256" key="7">
    <source>
        <dbReference type="SAM" id="MobiDB-lite"/>
    </source>
</evidence>
<feature type="compositionally biased region" description="Basic and acidic residues" evidence="7">
    <location>
        <begin position="880"/>
        <end position="892"/>
    </location>
</feature>
<dbReference type="GO" id="GO:0004721">
    <property type="term" value="F:phosphoprotein phosphatase activity"/>
    <property type="evidence" value="ECO:0007669"/>
    <property type="project" value="UniProtKB-KW"/>
</dbReference>
<dbReference type="InterPro" id="IPR001932">
    <property type="entry name" value="PPM-type_phosphatase-like_dom"/>
</dbReference>
<dbReference type="AlphaFoldDB" id="A0A1J4KP43"/>
<dbReference type="EMBL" id="MLAK01000549">
    <property type="protein sequence ID" value="OHT13003.1"/>
    <property type="molecule type" value="Genomic_DNA"/>
</dbReference>
<keyword evidence="3" id="KW-0677">Repeat</keyword>